<reference evidence="2 3" key="1">
    <citation type="submission" date="2018-01" db="EMBL/GenBank/DDBJ databases">
        <title>Genome Sequencing and Assembly of Anaerobacter polyendosporus strain CT4.</title>
        <authorList>
            <person name="Tachaapaikoon C."/>
            <person name="Sutheeworapong S."/>
            <person name="Jenjaroenpun P."/>
            <person name="Wongsurawat T."/>
            <person name="Nookeaw I."/>
            <person name="Cheawchanlertfa P."/>
            <person name="Kosugi A."/>
            <person name="Cheevadhanarak S."/>
            <person name="Ratanakhanokchai K."/>
        </authorList>
    </citation>
    <scope>NUCLEOTIDE SEQUENCE [LARGE SCALE GENOMIC DNA]</scope>
    <source>
        <strain evidence="2 3">CT4</strain>
    </source>
</reference>
<evidence type="ECO:0000313" key="3">
    <source>
        <dbReference type="Proteomes" id="UP000286268"/>
    </source>
</evidence>
<name>A0A3R5QVC5_9CLOT</name>
<proteinExistence type="predicted"/>
<keyword evidence="3" id="KW-1185">Reference proteome</keyword>
<keyword evidence="1" id="KW-1133">Transmembrane helix</keyword>
<feature type="transmembrane region" description="Helical" evidence="1">
    <location>
        <begin position="87"/>
        <end position="103"/>
    </location>
</feature>
<organism evidence="2 3">
    <name type="scientific">Clostridium manihotivorum</name>
    <dbReference type="NCBI Taxonomy" id="2320868"/>
    <lineage>
        <taxon>Bacteria</taxon>
        <taxon>Bacillati</taxon>
        <taxon>Bacillota</taxon>
        <taxon>Clostridia</taxon>
        <taxon>Eubacteriales</taxon>
        <taxon>Clostridiaceae</taxon>
        <taxon>Clostridium</taxon>
    </lineage>
</organism>
<dbReference type="Proteomes" id="UP000286268">
    <property type="component" value="Chromosome"/>
</dbReference>
<keyword evidence="1" id="KW-0812">Transmembrane</keyword>
<feature type="transmembrane region" description="Helical" evidence="1">
    <location>
        <begin position="147"/>
        <end position="164"/>
    </location>
</feature>
<dbReference type="RefSeq" id="WP_128213872.1">
    <property type="nucleotide sequence ID" value="NZ_CP025746.1"/>
</dbReference>
<keyword evidence="1" id="KW-0472">Membrane</keyword>
<feature type="transmembrane region" description="Helical" evidence="1">
    <location>
        <begin position="115"/>
        <end position="135"/>
    </location>
</feature>
<evidence type="ECO:0000313" key="2">
    <source>
        <dbReference type="EMBL" id="QAA33144.1"/>
    </source>
</evidence>
<dbReference type="EMBL" id="CP025746">
    <property type="protein sequence ID" value="QAA33144.1"/>
    <property type="molecule type" value="Genomic_DNA"/>
</dbReference>
<protein>
    <submittedName>
        <fullName evidence="2">Uncharacterized protein</fullName>
    </submittedName>
</protein>
<accession>A0A3R5QVC5</accession>
<evidence type="ECO:0000256" key="1">
    <source>
        <dbReference type="SAM" id="Phobius"/>
    </source>
</evidence>
<feature type="transmembrane region" description="Helical" evidence="1">
    <location>
        <begin position="7"/>
        <end position="25"/>
    </location>
</feature>
<dbReference type="AlphaFoldDB" id="A0A3R5QVC5"/>
<dbReference type="KEGG" id="cmah:C1I91_16710"/>
<gene>
    <name evidence="2" type="ORF">C1I91_16710</name>
</gene>
<sequence length="165" mass="19139">MKRFEGILENSIIVSIMFAIVAILTPMMGSRLAAIILLTASLIFGLDLKKFDNFFERYYSLLYGKKRYISYKNLTSRKQEEIQKSSIAIYFAYFFASISYVFFNNERITYEALFHNFRLGIFLILLTFAISIVGIKLYNAFMSSAQYILFSLALIGVYITGYFIK</sequence>
<feature type="transmembrane region" description="Helical" evidence="1">
    <location>
        <begin position="31"/>
        <end position="48"/>
    </location>
</feature>